<dbReference type="EMBL" id="JADOET010000010">
    <property type="protein sequence ID" value="MBF8150675.1"/>
    <property type="molecule type" value="Genomic_DNA"/>
</dbReference>
<organism evidence="2 3">
    <name type="scientific">Winogradskyella marina</name>
    <dbReference type="NCBI Taxonomy" id="2785530"/>
    <lineage>
        <taxon>Bacteria</taxon>
        <taxon>Pseudomonadati</taxon>
        <taxon>Bacteroidota</taxon>
        <taxon>Flavobacteriia</taxon>
        <taxon>Flavobacteriales</taxon>
        <taxon>Flavobacteriaceae</taxon>
        <taxon>Winogradskyella</taxon>
    </lineage>
</organism>
<evidence type="ECO:0000256" key="1">
    <source>
        <dbReference type="SAM" id="Phobius"/>
    </source>
</evidence>
<keyword evidence="1" id="KW-0472">Membrane</keyword>
<proteinExistence type="predicted"/>
<keyword evidence="1" id="KW-0812">Transmembrane</keyword>
<protein>
    <submittedName>
        <fullName evidence="2">Uncharacterized protein</fullName>
    </submittedName>
</protein>
<evidence type="ECO:0000313" key="2">
    <source>
        <dbReference type="EMBL" id="MBF8150675.1"/>
    </source>
</evidence>
<accession>A0ABS0EMJ4</accession>
<name>A0ABS0EMJ4_9FLAO</name>
<comment type="caution">
    <text evidence="2">The sequence shown here is derived from an EMBL/GenBank/DDBJ whole genome shotgun (WGS) entry which is preliminary data.</text>
</comment>
<reference evidence="2 3" key="1">
    <citation type="submission" date="2020-11" db="EMBL/GenBank/DDBJ databases">
        <title>Winogradskyella marina sp. nov., isolated from marine sediment.</title>
        <authorList>
            <person name="Bo J."/>
            <person name="Wang S."/>
            <person name="Song X."/>
            <person name="Du Z."/>
        </authorList>
    </citation>
    <scope>NUCLEOTIDE SEQUENCE [LARGE SCALE GENOMIC DNA]</scope>
    <source>
        <strain evidence="2 3">F6397</strain>
    </source>
</reference>
<keyword evidence="3" id="KW-1185">Reference proteome</keyword>
<evidence type="ECO:0000313" key="3">
    <source>
        <dbReference type="Proteomes" id="UP000611215"/>
    </source>
</evidence>
<dbReference type="Proteomes" id="UP000611215">
    <property type="component" value="Unassembled WGS sequence"/>
</dbReference>
<keyword evidence="1" id="KW-1133">Transmembrane helix</keyword>
<dbReference type="RefSeq" id="WP_195871932.1">
    <property type="nucleotide sequence ID" value="NZ_JADOET010000010.1"/>
</dbReference>
<feature type="transmembrane region" description="Helical" evidence="1">
    <location>
        <begin position="66"/>
        <end position="83"/>
    </location>
</feature>
<sequence length="86" mass="10410">MNLEQENKAKRKLKSLTIEEWLTFFLFPIKSRNQLFPTKSFNDLEEKRFEKFGFEKKRKQANEAKFFGILFYINLILGIIVLVNKY</sequence>
<gene>
    <name evidence="2" type="ORF">ITJ86_12255</name>
</gene>